<reference evidence="4 5" key="1">
    <citation type="submission" date="2018-11" db="EMBL/GenBank/DDBJ databases">
        <title>Sequencing the genomes of 1000 actinobacteria strains.</title>
        <authorList>
            <person name="Klenk H.-P."/>
        </authorList>
    </citation>
    <scope>NUCLEOTIDE SEQUENCE [LARGE SCALE GENOMIC DNA]</scope>
    <source>
        <strain evidence="2 5">DSM 44780</strain>
        <strain evidence="3 4">DSM 44781</strain>
    </source>
</reference>
<evidence type="ECO:0000259" key="1">
    <source>
        <dbReference type="PROSITE" id="PS50995"/>
    </source>
</evidence>
<dbReference type="EMBL" id="RKQG01000001">
    <property type="protein sequence ID" value="RPE33377.1"/>
    <property type="molecule type" value="Genomic_DNA"/>
</dbReference>
<dbReference type="SMART" id="SM00347">
    <property type="entry name" value="HTH_MARR"/>
    <property type="match status" value="1"/>
</dbReference>
<dbReference type="InterPro" id="IPR036388">
    <property type="entry name" value="WH-like_DNA-bd_sf"/>
</dbReference>
<dbReference type="PANTHER" id="PTHR33164">
    <property type="entry name" value="TRANSCRIPTIONAL REGULATOR, MARR FAMILY"/>
    <property type="match status" value="1"/>
</dbReference>
<dbReference type="Proteomes" id="UP000267408">
    <property type="component" value="Unassembled WGS sequence"/>
</dbReference>
<dbReference type="AlphaFoldDB" id="A0A3N4RY30"/>
<dbReference type="PROSITE" id="PS50995">
    <property type="entry name" value="HTH_MARR_2"/>
    <property type="match status" value="1"/>
</dbReference>
<dbReference type="OrthoDB" id="4826718at2"/>
<dbReference type="GO" id="GO:0006950">
    <property type="term" value="P:response to stress"/>
    <property type="evidence" value="ECO:0007669"/>
    <property type="project" value="TreeGrafter"/>
</dbReference>
<dbReference type="InterPro" id="IPR039422">
    <property type="entry name" value="MarR/SlyA-like"/>
</dbReference>
<dbReference type="Gene3D" id="1.10.10.10">
    <property type="entry name" value="Winged helix-like DNA-binding domain superfamily/Winged helix DNA-binding domain"/>
    <property type="match status" value="1"/>
</dbReference>
<evidence type="ECO:0000313" key="5">
    <source>
        <dbReference type="Proteomes" id="UP000267408"/>
    </source>
</evidence>
<dbReference type="RefSeq" id="WP_123553628.1">
    <property type="nucleotide sequence ID" value="NZ_RJVJ01000001.1"/>
</dbReference>
<accession>A0A8G1UFC4</accession>
<dbReference type="PANTHER" id="PTHR33164:SF95">
    <property type="entry name" value="TRANSCRIPTIONAL REGULATOR"/>
    <property type="match status" value="1"/>
</dbReference>
<feature type="domain" description="HTH marR-type" evidence="1">
    <location>
        <begin position="1"/>
        <end position="142"/>
    </location>
</feature>
<dbReference type="Proteomes" id="UP000266906">
    <property type="component" value="Unassembled WGS sequence"/>
</dbReference>
<accession>A0A3N4RY30</accession>
<name>A0A3N4RY30_9ACTN</name>
<dbReference type="EMBL" id="RJVJ01000001">
    <property type="protein sequence ID" value="ROR42882.1"/>
    <property type="molecule type" value="Genomic_DNA"/>
</dbReference>
<organism evidence="3 4">
    <name type="scientific">Kitasatospora cineracea</name>
    <dbReference type="NCBI Taxonomy" id="88074"/>
    <lineage>
        <taxon>Bacteria</taxon>
        <taxon>Bacillati</taxon>
        <taxon>Actinomycetota</taxon>
        <taxon>Actinomycetes</taxon>
        <taxon>Kitasatosporales</taxon>
        <taxon>Streptomycetaceae</taxon>
        <taxon>Kitasatospora</taxon>
    </lineage>
</organism>
<keyword evidence="3" id="KW-0238">DNA-binding</keyword>
<dbReference type="SUPFAM" id="SSF46785">
    <property type="entry name" value="Winged helix' DNA-binding domain"/>
    <property type="match status" value="1"/>
</dbReference>
<dbReference type="InterPro" id="IPR000835">
    <property type="entry name" value="HTH_MarR-typ"/>
</dbReference>
<dbReference type="InterPro" id="IPR036390">
    <property type="entry name" value="WH_DNA-bd_sf"/>
</dbReference>
<comment type="caution">
    <text evidence="3">The sequence shown here is derived from an EMBL/GenBank/DDBJ whole genome shotgun (WGS) entry which is preliminary data.</text>
</comment>
<evidence type="ECO:0000313" key="2">
    <source>
        <dbReference type="EMBL" id="ROR42882.1"/>
    </source>
</evidence>
<protein>
    <submittedName>
        <fullName evidence="3">DNA-binding MarR family transcriptional regulator</fullName>
    </submittedName>
</protein>
<keyword evidence="4" id="KW-1185">Reference proteome</keyword>
<dbReference type="GO" id="GO:0003677">
    <property type="term" value="F:DNA binding"/>
    <property type="evidence" value="ECO:0007669"/>
    <property type="project" value="UniProtKB-KW"/>
</dbReference>
<dbReference type="GO" id="GO:0003700">
    <property type="term" value="F:DNA-binding transcription factor activity"/>
    <property type="evidence" value="ECO:0007669"/>
    <property type="project" value="InterPro"/>
</dbReference>
<evidence type="ECO:0000313" key="3">
    <source>
        <dbReference type="EMBL" id="RPE33377.1"/>
    </source>
</evidence>
<sequence>MDDPALTRLQALPSWLLGRAGSLAHRLVAERLAEAGLRMGHHAVLCALAEHGPLAQAELARTVRIDPKDMVAALNELQSRALVTRERDPRDARKNLITLTPAGRTLLHRAEHLGHQANTELTAPLDAAEREQLTALLGKLLAGRVAP</sequence>
<dbReference type="PRINTS" id="PR00598">
    <property type="entry name" value="HTHMARR"/>
</dbReference>
<dbReference type="Pfam" id="PF12802">
    <property type="entry name" value="MarR_2"/>
    <property type="match status" value="1"/>
</dbReference>
<evidence type="ECO:0000313" key="4">
    <source>
        <dbReference type="Proteomes" id="UP000266906"/>
    </source>
</evidence>
<gene>
    <name evidence="3" type="ORF">EDD38_1662</name>
    <name evidence="2" type="ORF">EDD39_1015</name>
</gene>
<proteinExistence type="predicted"/>